<feature type="compositionally biased region" description="Polar residues" evidence="1">
    <location>
        <begin position="230"/>
        <end position="246"/>
    </location>
</feature>
<evidence type="ECO:0000313" key="3">
    <source>
        <dbReference type="EMBL" id="KAK5980137.1"/>
    </source>
</evidence>
<keyword evidence="2" id="KW-0732">Signal</keyword>
<proteinExistence type="predicted"/>
<evidence type="ECO:0000256" key="1">
    <source>
        <dbReference type="SAM" id="MobiDB-lite"/>
    </source>
</evidence>
<feature type="signal peptide" evidence="2">
    <location>
        <begin position="1"/>
        <end position="38"/>
    </location>
</feature>
<feature type="compositionally biased region" description="Low complexity" evidence="1">
    <location>
        <begin position="247"/>
        <end position="270"/>
    </location>
</feature>
<dbReference type="Proteomes" id="UP001331761">
    <property type="component" value="Unassembled WGS sequence"/>
</dbReference>
<dbReference type="AlphaFoldDB" id="A0AAN8FJW0"/>
<feature type="region of interest" description="Disordered" evidence="1">
    <location>
        <begin position="226"/>
        <end position="277"/>
    </location>
</feature>
<keyword evidence="4" id="KW-1185">Reference proteome</keyword>
<protein>
    <submittedName>
        <fullName evidence="3">Uncharacterized protein</fullName>
    </submittedName>
</protein>
<gene>
    <name evidence="3" type="ORF">GCK32_017936</name>
</gene>
<reference evidence="3 4" key="1">
    <citation type="submission" date="2019-10" db="EMBL/GenBank/DDBJ databases">
        <title>Assembly and Annotation for the nematode Trichostrongylus colubriformis.</title>
        <authorList>
            <person name="Martin J."/>
        </authorList>
    </citation>
    <scope>NUCLEOTIDE SEQUENCE [LARGE SCALE GENOMIC DNA]</scope>
    <source>
        <strain evidence="3">G859</strain>
        <tissue evidence="3">Whole worm</tissue>
    </source>
</reference>
<accession>A0AAN8FJW0</accession>
<dbReference type="EMBL" id="WIXE01007784">
    <property type="protein sequence ID" value="KAK5980137.1"/>
    <property type="molecule type" value="Genomic_DNA"/>
</dbReference>
<name>A0AAN8FJW0_TRICO</name>
<organism evidence="3 4">
    <name type="scientific">Trichostrongylus colubriformis</name>
    <name type="common">Black scour worm</name>
    <dbReference type="NCBI Taxonomy" id="6319"/>
    <lineage>
        <taxon>Eukaryota</taxon>
        <taxon>Metazoa</taxon>
        <taxon>Ecdysozoa</taxon>
        <taxon>Nematoda</taxon>
        <taxon>Chromadorea</taxon>
        <taxon>Rhabditida</taxon>
        <taxon>Rhabditina</taxon>
        <taxon>Rhabditomorpha</taxon>
        <taxon>Strongyloidea</taxon>
        <taxon>Trichostrongylidae</taxon>
        <taxon>Trichostrongylus</taxon>
    </lineage>
</organism>
<evidence type="ECO:0000256" key="2">
    <source>
        <dbReference type="SAM" id="SignalP"/>
    </source>
</evidence>
<feature type="region of interest" description="Disordered" evidence="1">
    <location>
        <begin position="293"/>
        <end position="315"/>
    </location>
</feature>
<evidence type="ECO:0000313" key="4">
    <source>
        <dbReference type="Proteomes" id="UP001331761"/>
    </source>
</evidence>
<feature type="chain" id="PRO_5042886109" evidence="2">
    <location>
        <begin position="39"/>
        <end position="333"/>
    </location>
</feature>
<comment type="caution">
    <text evidence="3">The sequence shown here is derived from an EMBL/GenBank/DDBJ whole genome shotgun (WGS) entry which is preliminary data.</text>
</comment>
<sequence>MSASHRLVSGCFRTSTPRSYSLTMKLIVLAILAGIALSTSSVESTENEMGTCVEIPDSAPRGVLKKNGTVERKSGRKVRFNSTCKWSEYNLQSFKEITNSSLRTFLQTKLGGIGSSDCVLFYQVENNDGGSPYYPIRIDRQTRFSSCSLYGIVDVDDGGNFKWNPSYREKFEHYLAWCDSKAGVKDEYPEVPRYLSCKHTLMTPTTPSPQVIPTTSVEEVIPPLDEATTPAPQVTPSQEASSTAISTQDIPIQEITPTTPPLDETTTPAPQVTPSRELASTTLSTRAILTQKITSTTTSPIPPRGVTTKKPTKKTRKGLREMFKSLNCFSCVE</sequence>